<evidence type="ECO:0000313" key="2">
    <source>
        <dbReference type="EMBL" id="MBW0573506.1"/>
    </source>
</evidence>
<proteinExistence type="predicted"/>
<feature type="compositionally biased region" description="Basic residues" evidence="1">
    <location>
        <begin position="83"/>
        <end position="95"/>
    </location>
</feature>
<name>A0A9Q3K4I2_9BASI</name>
<evidence type="ECO:0000256" key="1">
    <source>
        <dbReference type="SAM" id="MobiDB-lite"/>
    </source>
</evidence>
<comment type="caution">
    <text evidence="2">The sequence shown here is derived from an EMBL/GenBank/DDBJ whole genome shotgun (WGS) entry which is preliminary data.</text>
</comment>
<dbReference type="EMBL" id="AVOT02092252">
    <property type="protein sequence ID" value="MBW0573506.1"/>
    <property type="molecule type" value="Genomic_DNA"/>
</dbReference>
<protein>
    <submittedName>
        <fullName evidence="2">Uncharacterized protein</fullName>
    </submittedName>
</protein>
<feature type="region of interest" description="Disordered" evidence="1">
    <location>
        <begin position="49"/>
        <end position="122"/>
    </location>
</feature>
<organism evidence="2 3">
    <name type="scientific">Austropuccinia psidii MF-1</name>
    <dbReference type="NCBI Taxonomy" id="1389203"/>
    <lineage>
        <taxon>Eukaryota</taxon>
        <taxon>Fungi</taxon>
        <taxon>Dikarya</taxon>
        <taxon>Basidiomycota</taxon>
        <taxon>Pucciniomycotina</taxon>
        <taxon>Pucciniomycetes</taxon>
        <taxon>Pucciniales</taxon>
        <taxon>Sphaerophragmiaceae</taxon>
        <taxon>Austropuccinia</taxon>
    </lineage>
</organism>
<reference evidence="2" key="1">
    <citation type="submission" date="2021-03" db="EMBL/GenBank/DDBJ databases">
        <title>Draft genome sequence of rust myrtle Austropuccinia psidii MF-1, a brazilian biotype.</title>
        <authorList>
            <person name="Quecine M.C."/>
            <person name="Pachon D.M.R."/>
            <person name="Bonatelli M.L."/>
            <person name="Correr F.H."/>
            <person name="Franceschini L.M."/>
            <person name="Leite T.F."/>
            <person name="Margarido G.R.A."/>
            <person name="Almeida C.A."/>
            <person name="Ferrarezi J.A."/>
            <person name="Labate C.A."/>
        </authorList>
    </citation>
    <scope>NUCLEOTIDE SEQUENCE</scope>
    <source>
        <strain evidence="2">MF-1</strain>
    </source>
</reference>
<dbReference type="Proteomes" id="UP000765509">
    <property type="component" value="Unassembled WGS sequence"/>
</dbReference>
<dbReference type="AlphaFoldDB" id="A0A9Q3K4I2"/>
<feature type="compositionally biased region" description="Polar residues" evidence="1">
    <location>
        <begin position="62"/>
        <end position="73"/>
    </location>
</feature>
<feature type="compositionally biased region" description="Basic and acidic residues" evidence="1">
    <location>
        <begin position="49"/>
        <end position="61"/>
    </location>
</feature>
<keyword evidence="3" id="KW-1185">Reference proteome</keyword>
<accession>A0A9Q3K4I2</accession>
<evidence type="ECO:0000313" key="3">
    <source>
        <dbReference type="Proteomes" id="UP000765509"/>
    </source>
</evidence>
<sequence>MTSYLQVNRLLGPEKTQELLKGWKLKFSKGKVKKAKALLKNKVTLSGDQKRELAQKKDNSHVEASQASTSKNPPQKVPNTGKKAPKKKAKQKQKGKFQVEQALPSELQNSKEGKGSYGKCIQ</sequence>
<gene>
    <name evidence="2" type="ORF">O181_113221</name>
</gene>